<comment type="subcellular location">
    <subcellularLocation>
        <location evidence="1">Cell membrane</location>
        <topology evidence="1">Multi-pass membrane protein</topology>
    </subcellularLocation>
</comment>
<dbReference type="GO" id="GO:0005886">
    <property type="term" value="C:plasma membrane"/>
    <property type="evidence" value="ECO:0007669"/>
    <property type="project" value="UniProtKB-SubCell"/>
</dbReference>
<keyword evidence="8" id="KW-1185">Reference proteome</keyword>
<feature type="transmembrane region" description="Helical" evidence="6">
    <location>
        <begin position="14"/>
        <end position="36"/>
    </location>
</feature>
<evidence type="ECO:0000256" key="4">
    <source>
        <dbReference type="ARBA" id="ARBA00022989"/>
    </source>
</evidence>
<feature type="transmembrane region" description="Helical" evidence="6">
    <location>
        <begin position="380"/>
        <end position="400"/>
    </location>
</feature>
<name>A0A4U1C4X5_9SPHI</name>
<feature type="transmembrane region" description="Helical" evidence="6">
    <location>
        <begin position="94"/>
        <end position="113"/>
    </location>
</feature>
<accession>A0A4U1C4X5</accession>
<dbReference type="PANTHER" id="PTHR30250">
    <property type="entry name" value="PST FAMILY PREDICTED COLANIC ACID TRANSPORTER"/>
    <property type="match status" value="1"/>
</dbReference>
<dbReference type="AlphaFoldDB" id="A0A4U1C4X5"/>
<feature type="transmembrane region" description="Helical" evidence="6">
    <location>
        <begin position="314"/>
        <end position="338"/>
    </location>
</feature>
<feature type="transmembrane region" description="Helical" evidence="6">
    <location>
        <begin position="467"/>
        <end position="486"/>
    </location>
</feature>
<evidence type="ECO:0000256" key="5">
    <source>
        <dbReference type="ARBA" id="ARBA00023136"/>
    </source>
</evidence>
<evidence type="ECO:0008006" key="9">
    <source>
        <dbReference type="Google" id="ProtNLM"/>
    </source>
</evidence>
<feature type="transmembrane region" description="Helical" evidence="6">
    <location>
        <begin position="191"/>
        <end position="213"/>
    </location>
</feature>
<organism evidence="7 8">
    <name type="scientific">Pedobacter cryophilus</name>
    <dbReference type="NCBI Taxonomy" id="2571271"/>
    <lineage>
        <taxon>Bacteria</taxon>
        <taxon>Pseudomonadati</taxon>
        <taxon>Bacteroidota</taxon>
        <taxon>Sphingobacteriia</taxon>
        <taxon>Sphingobacteriales</taxon>
        <taxon>Sphingobacteriaceae</taxon>
        <taxon>Pedobacter</taxon>
    </lineage>
</organism>
<feature type="transmembrane region" description="Helical" evidence="6">
    <location>
        <begin position="48"/>
        <end position="73"/>
    </location>
</feature>
<feature type="transmembrane region" description="Helical" evidence="6">
    <location>
        <begin position="234"/>
        <end position="256"/>
    </location>
</feature>
<keyword evidence="5 6" id="KW-0472">Membrane</keyword>
<keyword evidence="4 6" id="KW-1133">Transmembrane helix</keyword>
<evidence type="ECO:0000313" key="8">
    <source>
        <dbReference type="Proteomes" id="UP000308181"/>
    </source>
</evidence>
<feature type="transmembrane region" description="Helical" evidence="6">
    <location>
        <begin position="406"/>
        <end position="424"/>
    </location>
</feature>
<sequence>MNIRYKLLNKNNRLFINGFLSILQVVFLSLSYFIIYTLLLRKLGPTKLGIWSIVLATSSVGGVASAGLTSSLVKYIANYSRERDYQKINSLIKTGLISLTVLNLFIIIILFYLGNFFLPKVVPITELAEVTSLLPLSLLSLLLNTTGGIFLSAIDGLHFSFLRSVIYIFSSLLFLLLAYFFIDIYGLKGIAFAQIAQGFFVIISSLGIIKSIFIKFSLYPLIWEKKVFRKIFNYSLNFQIISFCSIFTEPLTKFLLSKYSGLDFVGIYEMASRLISQLRSLMVSANQILVPFISNKFSIGKNAKDESYPIVLKFSYYIACISMLFLIIFSPIISFYWIGVYSDVFVYSTILVGLAMIVNIVSTPSYFSSMGMGKLNGIKYSHIAILIVNGILGLILGPIFKGWGILVSYSVALIVGSLITLIYYHKMYDFSIREIFKKSGILSTLYIFLCLIITTVSYNFNLTANRLIYSIVAFIILSIYIIWIYFNEDYLKFKIDKFIKNI</sequence>
<dbReference type="OrthoDB" id="1226227at2"/>
<dbReference type="Pfam" id="PF01943">
    <property type="entry name" value="Polysacc_synt"/>
    <property type="match status" value="1"/>
</dbReference>
<gene>
    <name evidence="7" type="ORF">FA046_01875</name>
</gene>
<feature type="transmembrane region" description="Helical" evidence="6">
    <location>
        <begin position="133"/>
        <end position="153"/>
    </location>
</feature>
<keyword evidence="2" id="KW-1003">Cell membrane</keyword>
<dbReference type="RefSeq" id="WP_136824662.1">
    <property type="nucleotide sequence ID" value="NZ_SWBP01000001.1"/>
</dbReference>
<feature type="transmembrane region" description="Helical" evidence="6">
    <location>
        <begin position="445"/>
        <end position="461"/>
    </location>
</feature>
<feature type="transmembrane region" description="Helical" evidence="6">
    <location>
        <begin position="165"/>
        <end position="185"/>
    </location>
</feature>
<evidence type="ECO:0000256" key="6">
    <source>
        <dbReference type="SAM" id="Phobius"/>
    </source>
</evidence>
<dbReference type="InterPro" id="IPR002797">
    <property type="entry name" value="Polysacc_synth"/>
</dbReference>
<dbReference type="EMBL" id="SWBP01000001">
    <property type="protein sequence ID" value="TKC00453.1"/>
    <property type="molecule type" value="Genomic_DNA"/>
</dbReference>
<dbReference type="PANTHER" id="PTHR30250:SF11">
    <property type="entry name" value="O-ANTIGEN TRANSPORTER-RELATED"/>
    <property type="match status" value="1"/>
</dbReference>
<reference evidence="7 8" key="1">
    <citation type="submission" date="2019-04" db="EMBL/GenBank/DDBJ databases">
        <title>Pedobacter sp. AR-3-17 sp. nov., isolated from Arctic soil.</title>
        <authorList>
            <person name="Dahal R.H."/>
            <person name="Kim D.-U."/>
        </authorList>
    </citation>
    <scope>NUCLEOTIDE SEQUENCE [LARGE SCALE GENOMIC DNA]</scope>
    <source>
        <strain evidence="7 8">AR-3-17</strain>
    </source>
</reference>
<dbReference type="Proteomes" id="UP000308181">
    <property type="component" value="Unassembled WGS sequence"/>
</dbReference>
<evidence type="ECO:0000313" key="7">
    <source>
        <dbReference type="EMBL" id="TKC00453.1"/>
    </source>
</evidence>
<keyword evidence="3 6" id="KW-0812">Transmembrane</keyword>
<protein>
    <recommendedName>
        <fullName evidence="9">Polysaccharide biosynthesis protein C-terminal domain-containing protein</fullName>
    </recommendedName>
</protein>
<evidence type="ECO:0000256" key="3">
    <source>
        <dbReference type="ARBA" id="ARBA00022692"/>
    </source>
</evidence>
<evidence type="ECO:0000256" key="2">
    <source>
        <dbReference type="ARBA" id="ARBA00022475"/>
    </source>
</evidence>
<proteinExistence type="predicted"/>
<feature type="transmembrane region" description="Helical" evidence="6">
    <location>
        <begin position="344"/>
        <end position="368"/>
    </location>
</feature>
<evidence type="ECO:0000256" key="1">
    <source>
        <dbReference type="ARBA" id="ARBA00004651"/>
    </source>
</evidence>
<comment type="caution">
    <text evidence="7">The sequence shown here is derived from an EMBL/GenBank/DDBJ whole genome shotgun (WGS) entry which is preliminary data.</text>
</comment>
<dbReference type="InterPro" id="IPR050833">
    <property type="entry name" value="Poly_Biosynth_Transport"/>
</dbReference>